<keyword evidence="2" id="KW-1185">Reference proteome</keyword>
<protein>
    <submittedName>
        <fullName evidence="1">Uncharacterized protein</fullName>
    </submittedName>
</protein>
<dbReference type="AlphaFoldDB" id="A0A2P4QBS3"/>
<organism evidence="1 2">
    <name type="scientific">Rhizophagus irregularis (strain DAOM 181602 / DAOM 197198 / MUCL 43194)</name>
    <name type="common">Arbuscular mycorrhizal fungus</name>
    <name type="synonym">Glomus intraradices</name>
    <dbReference type="NCBI Taxonomy" id="747089"/>
    <lineage>
        <taxon>Eukaryota</taxon>
        <taxon>Fungi</taxon>
        <taxon>Fungi incertae sedis</taxon>
        <taxon>Mucoromycota</taxon>
        <taxon>Glomeromycotina</taxon>
        <taxon>Glomeromycetes</taxon>
        <taxon>Glomerales</taxon>
        <taxon>Glomeraceae</taxon>
        <taxon>Rhizophagus</taxon>
    </lineage>
</organism>
<evidence type="ECO:0000313" key="2">
    <source>
        <dbReference type="Proteomes" id="UP000018888"/>
    </source>
</evidence>
<dbReference type="Proteomes" id="UP000018888">
    <property type="component" value="Unassembled WGS sequence"/>
</dbReference>
<evidence type="ECO:0000313" key="1">
    <source>
        <dbReference type="EMBL" id="POG75088.1"/>
    </source>
</evidence>
<reference evidence="1 2" key="1">
    <citation type="journal article" date="2013" name="Proc. Natl. Acad. Sci. U.S.A.">
        <title>Genome of an arbuscular mycorrhizal fungus provides insight into the oldest plant symbiosis.</title>
        <authorList>
            <person name="Tisserant E."/>
            <person name="Malbreil M."/>
            <person name="Kuo A."/>
            <person name="Kohler A."/>
            <person name="Symeonidi A."/>
            <person name="Balestrini R."/>
            <person name="Charron P."/>
            <person name="Duensing N."/>
            <person name="Frei Dit Frey N."/>
            <person name="Gianinazzi-Pearson V."/>
            <person name="Gilbert L.B."/>
            <person name="Handa Y."/>
            <person name="Herr J.R."/>
            <person name="Hijri M."/>
            <person name="Koul R."/>
            <person name="Kawaguchi M."/>
            <person name="Krajinski F."/>
            <person name="Lammers P.J."/>
            <person name="Masclaux F.G."/>
            <person name="Murat C."/>
            <person name="Morin E."/>
            <person name="Ndikumana S."/>
            <person name="Pagni M."/>
            <person name="Petitpierre D."/>
            <person name="Requena N."/>
            <person name="Rosikiewicz P."/>
            <person name="Riley R."/>
            <person name="Saito K."/>
            <person name="San Clemente H."/>
            <person name="Shapiro H."/>
            <person name="van Tuinen D."/>
            <person name="Becard G."/>
            <person name="Bonfante P."/>
            <person name="Paszkowski U."/>
            <person name="Shachar-Hill Y.Y."/>
            <person name="Tuskan G.A."/>
            <person name="Young P.W."/>
            <person name="Sanders I.R."/>
            <person name="Henrissat B."/>
            <person name="Rensing S.A."/>
            <person name="Grigoriev I.V."/>
            <person name="Corradi N."/>
            <person name="Roux C."/>
            <person name="Martin F."/>
        </authorList>
    </citation>
    <scope>NUCLEOTIDE SEQUENCE [LARGE SCALE GENOMIC DNA]</scope>
    <source>
        <strain evidence="1 2">DAOM 197198</strain>
    </source>
</reference>
<gene>
    <name evidence="1" type="ORF">GLOIN_2v1570704</name>
</gene>
<name>A0A2P4QBS3_RHIID</name>
<proteinExistence type="predicted"/>
<accession>A0A2P4QBS3</accession>
<reference evidence="1 2" key="2">
    <citation type="journal article" date="2018" name="New Phytol.">
        <title>High intraspecific genome diversity in the model arbuscular mycorrhizal symbiont Rhizophagus irregularis.</title>
        <authorList>
            <person name="Chen E.C.H."/>
            <person name="Morin E."/>
            <person name="Beaudet D."/>
            <person name="Noel J."/>
            <person name="Yildirir G."/>
            <person name="Ndikumana S."/>
            <person name="Charron P."/>
            <person name="St-Onge C."/>
            <person name="Giorgi J."/>
            <person name="Kruger M."/>
            <person name="Marton T."/>
            <person name="Ropars J."/>
            <person name="Grigoriev I.V."/>
            <person name="Hainaut M."/>
            <person name="Henrissat B."/>
            <person name="Roux C."/>
            <person name="Martin F."/>
            <person name="Corradi N."/>
        </authorList>
    </citation>
    <scope>NUCLEOTIDE SEQUENCE [LARGE SCALE GENOMIC DNA]</scope>
    <source>
        <strain evidence="1 2">DAOM 197198</strain>
    </source>
</reference>
<dbReference type="EMBL" id="AUPC02000065">
    <property type="protein sequence ID" value="POG75088.1"/>
    <property type="molecule type" value="Genomic_DNA"/>
</dbReference>
<comment type="caution">
    <text evidence="1">The sequence shown here is derived from an EMBL/GenBank/DDBJ whole genome shotgun (WGS) entry which is preliminary data.</text>
</comment>
<sequence length="68" mass="8195">MNKNGNKCALYVIYNPNFKYYLNIIRIFLTSNFSFNKNFILYKNDQPHVYYLSSHKLKNPLINSKIKE</sequence>